<dbReference type="EMBL" id="MJGC01000078">
    <property type="protein sequence ID" value="OEJ73771.1"/>
    <property type="molecule type" value="Genomic_DNA"/>
</dbReference>
<protein>
    <submittedName>
        <fullName evidence="2">Malto-oligosyltrehalose synthase</fullName>
    </submittedName>
</protein>
<dbReference type="GO" id="GO:0030980">
    <property type="term" value="P:alpha-glucan catabolic process"/>
    <property type="evidence" value="ECO:0007669"/>
    <property type="project" value="TreeGrafter"/>
</dbReference>
<sequence>MRIPASTYRIQFNAAFNFDSAKAVIAYLKELGVSDLYASPIFKAREGSTHGYDVVDPNQVNPELGSSEAFAGLIQEIQKYDLGWLQDIVPNHMAFDSQNQMLMDVLENGATSEYIDYFDIAWNQPFEEIKGRILAPILGDYYAQCLENGDLQLSYDQTGLKVKYHSLTLPIRIESYLSFLTENLDKLEQTLGYQHPDYIKFLGLLYILKNIPPQTQPQDRRNQGLFAKRLFWELYEQIPEIQSFVQANLKVFNGEVDKPESFNLLEKLLAEQYYRLAFWKVSAEEINYRRFFTVNELISVKVELEPICQATHKLIIDLVKSGTFTGLRIDHIDGLANPTQYLEWLREKTGETYITVEKILEPEEELPHVWPIQGTSGYDFLNQVNGVFCQSENENKLSEVYQQFTQLQESYETLSLEKKRLIIETNMAGDVDNLAHLLKRIASQSRQGNDFTLNGLKKALIEALSRFPVYRTYITAQEVSDPDKTYVKDVIAASKVGNPLVVRELEFIENLLLLDFLPYLTEEQTQQRFYFVTRLQQLTGPLMAKGIEDTLLYVYNRFVALNEVGGNPSRFGVSAQEFHAINQHQSQRWLHKMNTTSTHDTKRGEDVRSRLNVLSEIPDEWEQQAQAWQQMNRGKKAEVNGKLIPDSNDEYFLYQTLVGACPFDTGGLPDSLEEFTNRVKEYIIKAVREAKVHTEWLRPDGEYEESYLAFVEAILDPGYEFLKTFGPFKQKIAYYGIFNSLSQVLLKVASPGVPDFYQGTELWDLSLVDPDNRRPVDFQQRRGFLEEIQQRAKTDILSLVEELLEHKEDGRIKLFLIAQCLKARREYLSIFQDGDYQPLEVRGKFNDCAIAFARQSDQGTAIAIAPRFFTHLIQPAESPLGELWQDTAIQLPENLAGTWTNTITHQSLPATTTLSLSQALQHFPVALLVQPHS</sequence>
<proteinExistence type="predicted"/>
<evidence type="ECO:0000259" key="1">
    <source>
        <dbReference type="SMART" id="SM00642"/>
    </source>
</evidence>
<dbReference type="InterPro" id="IPR006047">
    <property type="entry name" value="GH13_cat_dom"/>
</dbReference>
<comment type="caution">
    <text evidence="2">The sequence shown here is derived from an EMBL/GenBank/DDBJ whole genome shotgun (WGS) entry which is preliminary data.</text>
</comment>
<organism evidence="2">
    <name type="scientific">Desertifilum tharense IPPAS B-1220</name>
    <dbReference type="NCBI Taxonomy" id="1781255"/>
    <lineage>
        <taxon>Bacteria</taxon>
        <taxon>Bacillati</taxon>
        <taxon>Cyanobacteriota</taxon>
        <taxon>Cyanophyceae</taxon>
        <taxon>Desertifilales</taxon>
        <taxon>Desertifilaceae</taxon>
        <taxon>Desertifilum</taxon>
    </lineage>
</organism>
<dbReference type="GO" id="GO:0005992">
    <property type="term" value="P:trehalose biosynthetic process"/>
    <property type="evidence" value="ECO:0007669"/>
    <property type="project" value="TreeGrafter"/>
</dbReference>
<accession>A0A1E5QGP6</accession>
<feature type="domain" description="Glycosyl hydrolase family 13 catalytic" evidence="1">
    <location>
        <begin position="6"/>
        <end position="494"/>
    </location>
</feature>
<dbReference type="AlphaFoldDB" id="A0A1E5QGP6"/>
<reference evidence="2" key="1">
    <citation type="submission" date="2016-09" db="EMBL/GenBank/DDBJ databases">
        <title>Draft genome of thermotolerant cyanobacterium Desertifilum sp. strain IPPAS B-1220.</title>
        <authorList>
            <person name="Sinetova M.A."/>
            <person name="Bolakhan K."/>
            <person name="Zayadan B.K."/>
            <person name="Mironov K.S."/>
            <person name="Ustinova V."/>
            <person name="Kupriyanova E.V."/>
            <person name="Sidorov R.A."/>
            <person name="Skrypnik A.N."/>
            <person name="Gogoleva N.E."/>
            <person name="Gogolev Y.V."/>
            <person name="Los D.A."/>
        </authorList>
    </citation>
    <scope>NUCLEOTIDE SEQUENCE [LARGE SCALE GENOMIC DNA]</scope>
    <source>
        <strain evidence="2">IPPAS B-1220</strain>
    </source>
</reference>
<dbReference type="InterPro" id="IPR012767">
    <property type="entry name" value="Trehalose_TreY"/>
</dbReference>
<dbReference type="PANTHER" id="PTHR10357">
    <property type="entry name" value="ALPHA-AMYLASE FAMILY MEMBER"/>
    <property type="match status" value="1"/>
</dbReference>
<dbReference type="InterPro" id="IPR017853">
    <property type="entry name" value="GH"/>
</dbReference>
<dbReference type="GO" id="GO:0047470">
    <property type="term" value="F:(1,4)-alpha-D-glucan 1-alpha-D-glucosylmutase activity"/>
    <property type="evidence" value="ECO:0007669"/>
    <property type="project" value="TreeGrafter"/>
</dbReference>
<gene>
    <name evidence="2" type="ORF">BH720_17895</name>
</gene>
<dbReference type="PANTHER" id="PTHR10357:SF216">
    <property type="entry name" value="MALTOOLIGOSYL TREHALOSE SYNTHASE-RELATED"/>
    <property type="match status" value="1"/>
</dbReference>
<evidence type="ECO:0000313" key="2">
    <source>
        <dbReference type="EMBL" id="OEJ73771.1"/>
    </source>
</evidence>
<dbReference type="CDD" id="cd11336">
    <property type="entry name" value="AmyAc_MTSase"/>
    <property type="match status" value="1"/>
</dbReference>
<dbReference type="NCBIfam" id="TIGR02401">
    <property type="entry name" value="trehalose_TreY"/>
    <property type="match status" value="1"/>
</dbReference>
<dbReference type="Gene3D" id="3.20.20.80">
    <property type="entry name" value="Glycosidases"/>
    <property type="match status" value="3"/>
</dbReference>
<dbReference type="Gene3D" id="1.10.10.470">
    <property type="entry name" value="Maltooligosyl trehalose synthase, domain 4"/>
    <property type="match status" value="1"/>
</dbReference>
<dbReference type="Pfam" id="PF00128">
    <property type="entry name" value="Alpha-amylase"/>
    <property type="match status" value="1"/>
</dbReference>
<dbReference type="InterPro" id="IPR013797">
    <property type="entry name" value="Maltooligo_trehalose_synth_4"/>
</dbReference>
<name>A0A1E5QGP6_9CYAN</name>
<dbReference type="SMART" id="SM00642">
    <property type="entry name" value="Aamy"/>
    <property type="match status" value="1"/>
</dbReference>
<dbReference type="STRING" id="1781255.BH720_17895"/>
<dbReference type="SUPFAM" id="SSF51445">
    <property type="entry name" value="(Trans)glycosidases"/>
    <property type="match status" value="1"/>
</dbReference>
<dbReference type="OrthoDB" id="9805159at2"/>